<feature type="signal peptide" evidence="1">
    <location>
        <begin position="1"/>
        <end position="23"/>
    </location>
</feature>
<evidence type="ECO:0000256" key="1">
    <source>
        <dbReference type="SAM" id="SignalP"/>
    </source>
</evidence>
<protein>
    <submittedName>
        <fullName evidence="3">Uncharacterized protein LOC101864256</fullName>
    </submittedName>
</protein>
<proteinExistence type="predicted"/>
<organism evidence="2 3">
    <name type="scientific">Aplysia californica</name>
    <name type="common">California sea hare</name>
    <dbReference type="NCBI Taxonomy" id="6500"/>
    <lineage>
        <taxon>Eukaryota</taxon>
        <taxon>Metazoa</taxon>
        <taxon>Spiralia</taxon>
        <taxon>Lophotrochozoa</taxon>
        <taxon>Mollusca</taxon>
        <taxon>Gastropoda</taxon>
        <taxon>Heterobranchia</taxon>
        <taxon>Euthyneura</taxon>
        <taxon>Tectipleura</taxon>
        <taxon>Aplysiida</taxon>
        <taxon>Aplysioidea</taxon>
        <taxon>Aplysiidae</taxon>
        <taxon>Aplysia</taxon>
    </lineage>
</organism>
<evidence type="ECO:0000313" key="2">
    <source>
        <dbReference type="Proteomes" id="UP000694888"/>
    </source>
</evidence>
<keyword evidence="1" id="KW-0732">Signal</keyword>
<reference evidence="3" key="1">
    <citation type="submission" date="2025-08" db="UniProtKB">
        <authorList>
            <consortium name="RefSeq"/>
        </authorList>
    </citation>
    <scope>IDENTIFICATION</scope>
</reference>
<dbReference type="SUPFAM" id="SSF57414">
    <property type="entry name" value="Hairpin loop containing domain-like"/>
    <property type="match status" value="1"/>
</dbReference>
<gene>
    <name evidence="3" type="primary">LOC101864256</name>
</gene>
<evidence type="ECO:0000313" key="3">
    <source>
        <dbReference type="RefSeq" id="XP_012942966.1"/>
    </source>
</evidence>
<dbReference type="GeneID" id="101864256"/>
<name>A0ABM1A8P7_APLCA</name>
<dbReference type="RefSeq" id="XP_012942966.1">
    <property type="nucleotide sequence ID" value="XM_013087512.2"/>
</dbReference>
<dbReference type="Proteomes" id="UP000694888">
    <property type="component" value="Unplaced"/>
</dbReference>
<sequence length="311" mass="34678">MLPAAKCFCLLCSVLINLEFSEATETKSSLFKLWYGYILDIPTGSTTEVGGMTVSMCVFHCLGDSHCRSASLTLSTQRCVISSVDSFDSSVAIIPDSDSVMIQLWPEGGLYDSWTLVFRAQAGNFLSVYDAWTNDDLKHGFPWKSDVPIGCTQFKTDLPCEQTFRSAILSEWEDRNISEVKVVLYKDGVQQHYIIFNGSSTNMTGWFSPHGILSTTWNNPQDADFFSLEGTEIYLGYIRRFQMYGPHDGCPTDYGWMVVVDAPMDDCSQYLSVTPTWPRFMYSVDAGPVTWSVAGSAVGYADILAVFVKFS</sequence>
<feature type="chain" id="PRO_5047319959" evidence="1">
    <location>
        <begin position="24"/>
        <end position="311"/>
    </location>
</feature>
<keyword evidence="2" id="KW-1185">Reference proteome</keyword>
<accession>A0ABM1A8P7</accession>